<keyword evidence="1" id="KW-0812">Transmembrane</keyword>
<keyword evidence="1" id="KW-1133">Transmembrane helix</keyword>
<keyword evidence="1" id="KW-0472">Membrane</keyword>
<evidence type="ECO:0000313" key="2">
    <source>
        <dbReference type="EMBL" id="MDO5973985.1"/>
    </source>
</evidence>
<name>A0ABT8WLE9_9FLAO</name>
<evidence type="ECO:0000256" key="1">
    <source>
        <dbReference type="SAM" id="Phobius"/>
    </source>
</evidence>
<dbReference type="Proteomes" id="UP001176806">
    <property type="component" value="Unassembled WGS sequence"/>
</dbReference>
<evidence type="ECO:0000313" key="3">
    <source>
        <dbReference type="Proteomes" id="UP001176806"/>
    </source>
</evidence>
<reference evidence="2" key="1">
    <citation type="submission" date="2023-07" db="EMBL/GenBank/DDBJ databases">
        <title>Two novel species in the genus Flavivirga.</title>
        <authorList>
            <person name="Kwon K."/>
        </authorList>
    </citation>
    <scope>NUCLEOTIDE SEQUENCE</scope>
    <source>
        <strain evidence="2">KACC 14158</strain>
    </source>
</reference>
<comment type="caution">
    <text evidence="2">The sequence shown here is derived from an EMBL/GenBank/DDBJ whole genome shotgun (WGS) entry which is preliminary data.</text>
</comment>
<dbReference type="EMBL" id="JAUOEL010000002">
    <property type="protein sequence ID" value="MDO5973985.1"/>
    <property type="molecule type" value="Genomic_DNA"/>
</dbReference>
<protein>
    <submittedName>
        <fullName evidence="2">Uncharacterized protein</fullName>
    </submittedName>
</protein>
<gene>
    <name evidence="2" type="ORF">Q4Q40_07295</name>
</gene>
<sequence length="111" mass="12489">MKKLVSPFTMFLFGIIVFATIMIITRKLNLNFENDLLFWFYCVLIALVITTMSISVYSMISQNRKSGKNPFTQINTQGIAIAGTMPLLEKVSTINTSGAIAVFVLVYFLIH</sequence>
<feature type="transmembrane region" description="Helical" evidence="1">
    <location>
        <begin position="93"/>
        <end position="110"/>
    </location>
</feature>
<organism evidence="2 3">
    <name type="scientific">Flavivirga jejuensis</name>
    <dbReference type="NCBI Taxonomy" id="870487"/>
    <lineage>
        <taxon>Bacteria</taxon>
        <taxon>Pseudomonadati</taxon>
        <taxon>Bacteroidota</taxon>
        <taxon>Flavobacteriia</taxon>
        <taxon>Flavobacteriales</taxon>
        <taxon>Flavobacteriaceae</taxon>
        <taxon>Flavivirga</taxon>
    </lineage>
</organism>
<feature type="transmembrane region" description="Helical" evidence="1">
    <location>
        <begin position="36"/>
        <end position="60"/>
    </location>
</feature>
<feature type="transmembrane region" description="Helical" evidence="1">
    <location>
        <begin position="6"/>
        <end position="24"/>
    </location>
</feature>
<accession>A0ABT8WLE9</accession>
<keyword evidence="3" id="KW-1185">Reference proteome</keyword>
<dbReference type="RefSeq" id="WP_303301125.1">
    <property type="nucleotide sequence ID" value="NZ_BAABDA010000051.1"/>
</dbReference>
<proteinExistence type="predicted"/>